<evidence type="ECO:0000256" key="1">
    <source>
        <dbReference type="SAM" id="Phobius"/>
    </source>
</evidence>
<reference evidence="2 3" key="1">
    <citation type="journal article" date="2022" name="Nat. Plants">
        <title>Genomes of leafy and leafless Platanthera orchids illuminate the evolution of mycoheterotrophy.</title>
        <authorList>
            <person name="Li M.H."/>
            <person name="Liu K.W."/>
            <person name="Li Z."/>
            <person name="Lu H.C."/>
            <person name="Ye Q.L."/>
            <person name="Zhang D."/>
            <person name="Wang J.Y."/>
            <person name="Li Y.F."/>
            <person name="Zhong Z.M."/>
            <person name="Liu X."/>
            <person name="Yu X."/>
            <person name="Liu D.K."/>
            <person name="Tu X.D."/>
            <person name="Liu B."/>
            <person name="Hao Y."/>
            <person name="Liao X.Y."/>
            <person name="Jiang Y.T."/>
            <person name="Sun W.H."/>
            <person name="Chen J."/>
            <person name="Chen Y.Q."/>
            <person name="Ai Y."/>
            <person name="Zhai J.W."/>
            <person name="Wu S.S."/>
            <person name="Zhou Z."/>
            <person name="Hsiao Y.Y."/>
            <person name="Wu W.L."/>
            <person name="Chen Y.Y."/>
            <person name="Lin Y.F."/>
            <person name="Hsu J.L."/>
            <person name="Li C.Y."/>
            <person name="Wang Z.W."/>
            <person name="Zhao X."/>
            <person name="Zhong W.Y."/>
            <person name="Ma X.K."/>
            <person name="Ma L."/>
            <person name="Huang J."/>
            <person name="Chen G.Z."/>
            <person name="Huang M.Z."/>
            <person name="Huang L."/>
            <person name="Peng D.H."/>
            <person name="Luo Y.B."/>
            <person name="Zou S.Q."/>
            <person name="Chen S.P."/>
            <person name="Lan S."/>
            <person name="Tsai W.C."/>
            <person name="Van de Peer Y."/>
            <person name="Liu Z.J."/>
        </authorList>
    </citation>
    <scope>NUCLEOTIDE SEQUENCE [LARGE SCALE GENOMIC DNA]</scope>
    <source>
        <strain evidence="2">Lor288</strain>
    </source>
</reference>
<keyword evidence="1" id="KW-0812">Transmembrane</keyword>
<dbReference type="Proteomes" id="UP001412067">
    <property type="component" value="Unassembled WGS sequence"/>
</dbReference>
<comment type="caution">
    <text evidence="2">The sequence shown here is derived from an EMBL/GenBank/DDBJ whole genome shotgun (WGS) entry which is preliminary data.</text>
</comment>
<gene>
    <name evidence="2" type="ORF">KSP40_PGU018162</name>
</gene>
<name>A0ABR2MKF4_9ASPA</name>
<keyword evidence="3" id="KW-1185">Reference proteome</keyword>
<evidence type="ECO:0000313" key="2">
    <source>
        <dbReference type="EMBL" id="KAK8964648.1"/>
    </source>
</evidence>
<accession>A0ABR2MKF4</accession>
<dbReference type="EMBL" id="JBBWWR010000006">
    <property type="protein sequence ID" value="KAK8964648.1"/>
    <property type="molecule type" value="Genomic_DNA"/>
</dbReference>
<keyword evidence="1" id="KW-0472">Membrane</keyword>
<keyword evidence="1" id="KW-1133">Transmembrane helix</keyword>
<evidence type="ECO:0000313" key="3">
    <source>
        <dbReference type="Proteomes" id="UP001412067"/>
    </source>
</evidence>
<organism evidence="2 3">
    <name type="scientific">Platanthera guangdongensis</name>
    <dbReference type="NCBI Taxonomy" id="2320717"/>
    <lineage>
        <taxon>Eukaryota</taxon>
        <taxon>Viridiplantae</taxon>
        <taxon>Streptophyta</taxon>
        <taxon>Embryophyta</taxon>
        <taxon>Tracheophyta</taxon>
        <taxon>Spermatophyta</taxon>
        <taxon>Magnoliopsida</taxon>
        <taxon>Liliopsida</taxon>
        <taxon>Asparagales</taxon>
        <taxon>Orchidaceae</taxon>
        <taxon>Orchidoideae</taxon>
        <taxon>Orchideae</taxon>
        <taxon>Orchidinae</taxon>
        <taxon>Platanthera</taxon>
    </lineage>
</organism>
<protein>
    <submittedName>
        <fullName evidence="2">Uncharacterized protein</fullName>
    </submittedName>
</protein>
<proteinExistence type="predicted"/>
<sequence length="125" mass="13835">MSTSAFPVSVLRANSSYSSPNLMLSKRFFHPAVSSSFHLLGLVYSMVVGVICHRQFPYVSVRPAAGAGTARLNPIRCRVHRLGGSPYSPINSDSESRFSDKPPTEMALLFPRCDCEQMRMPPRCI</sequence>
<feature type="transmembrane region" description="Helical" evidence="1">
    <location>
        <begin position="28"/>
        <end position="52"/>
    </location>
</feature>